<evidence type="ECO:0000313" key="9">
    <source>
        <dbReference type="Proteomes" id="UP000600865"/>
    </source>
</evidence>
<comment type="caution">
    <text evidence="8">The sequence shown here is derived from an EMBL/GenBank/DDBJ whole genome shotgun (WGS) entry which is preliminary data.</text>
</comment>
<dbReference type="AlphaFoldDB" id="A0A918NDJ7"/>
<feature type="binding site" evidence="6">
    <location>
        <position position="260"/>
    </location>
    <ligand>
        <name>S-adenosyl-L-methionine</name>
        <dbReference type="ChEBI" id="CHEBI:59789"/>
    </ligand>
</feature>
<evidence type="ECO:0000256" key="1">
    <source>
        <dbReference type="ARBA" id="ARBA00007494"/>
    </source>
</evidence>
<evidence type="ECO:0000256" key="4">
    <source>
        <dbReference type="ARBA" id="ARBA00022691"/>
    </source>
</evidence>
<sequence length="427" mass="46712">MRLGGRIQAAAEVLEDVIERRTPVTMALRDWGKAHRFAGSKDRSAIGNIVLDALRRKSSIGFRMDDLSPRALAIGAAVFSGGITVEDILEQTEGDAHFGTPLTESQIAKLRGQINLETAPEWIRADVPDWLWPAFETNFDEEAVIEGEALTHRPPLDIRANAIKATREQLDLPNAIPTTISPVGMRFAPVEGAARHPNIQSDPDFMTGKFDIQDEGSQIVSLLVAAKPGETILDYCAGGGGKSLAIAADMNNEGAVHAFDIDKRRLAPTYERAMRAGATIIKVTQPPAKSLNHLRGKVDRVLVDAPCTGVGTWRRKPDAKWRLTEDALGRRMQEQVKVLDEAKNFVKPGGFLFYVTCSMLAAENEAQVYAFLERTSDFTLLSAGEVWEDRFGTEVNKPWSADGCTLTLSPASTDTDGFFFAVMEKSA</sequence>
<evidence type="ECO:0000256" key="2">
    <source>
        <dbReference type="ARBA" id="ARBA00022603"/>
    </source>
</evidence>
<dbReference type="Pfam" id="PF01189">
    <property type="entry name" value="Methyltr_RsmB-F"/>
    <property type="match status" value="1"/>
</dbReference>
<dbReference type="PROSITE" id="PS51686">
    <property type="entry name" value="SAM_MT_RSMB_NOP"/>
    <property type="match status" value="1"/>
</dbReference>
<dbReference type="GO" id="GO:0008173">
    <property type="term" value="F:RNA methyltransferase activity"/>
    <property type="evidence" value="ECO:0007669"/>
    <property type="project" value="InterPro"/>
</dbReference>
<evidence type="ECO:0000259" key="7">
    <source>
        <dbReference type="PROSITE" id="PS51686"/>
    </source>
</evidence>
<name>A0A918NDJ7_9PROT</name>
<accession>A0A918NDJ7</accession>
<dbReference type="PANTHER" id="PTHR22807">
    <property type="entry name" value="NOP2 YEAST -RELATED NOL1/NOP2/FMU SUN DOMAIN-CONTAINING"/>
    <property type="match status" value="1"/>
</dbReference>
<protein>
    <submittedName>
        <fullName evidence="8">MFS transporter</fullName>
    </submittedName>
</protein>
<dbReference type="PRINTS" id="PR02008">
    <property type="entry name" value="RCMTFAMILY"/>
</dbReference>
<dbReference type="PANTHER" id="PTHR22807:SF53">
    <property type="entry name" value="RIBOSOMAL RNA SMALL SUBUNIT METHYLTRANSFERASE B-RELATED"/>
    <property type="match status" value="1"/>
</dbReference>
<dbReference type="GO" id="GO:0003723">
    <property type="term" value="F:RNA binding"/>
    <property type="evidence" value="ECO:0007669"/>
    <property type="project" value="UniProtKB-UniRule"/>
</dbReference>
<feature type="active site" description="Nucleophile" evidence="6">
    <location>
        <position position="357"/>
    </location>
</feature>
<dbReference type="EMBL" id="BMYV01000001">
    <property type="protein sequence ID" value="GGX59419.1"/>
    <property type="molecule type" value="Genomic_DNA"/>
</dbReference>
<dbReference type="InterPro" id="IPR018314">
    <property type="entry name" value="RsmB/NOL1/NOP2-like_CS"/>
</dbReference>
<feature type="domain" description="SAM-dependent MTase RsmB/NOP-type" evidence="7">
    <location>
        <begin position="146"/>
        <end position="426"/>
    </location>
</feature>
<evidence type="ECO:0000313" key="8">
    <source>
        <dbReference type="EMBL" id="GGX59419.1"/>
    </source>
</evidence>
<dbReference type="InterPro" id="IPR023267">
    <property type="entry name" value="RCMT"/>
</dbReference>
<organism evidence="8 9">
    <name type="scientific">Litorimonas cladophorae</name>
    <dbReference type="NCBI Taxonomy" id="1220491"/>
    <lineage>
        <taxon>Bacteria</taxon>
        <taxon>Pseudomonadati</taxon>
        <taxon>Pseudomonadota</taxon>
        <taxon>Alphaproteobacteria</taxon>
        <taxon>Maricaulales</taxon>
        <taxon>Robiginitomaculaceae</taxon>
    </lineage>
</organism>
<keyword evidence="4 6" id="KW-0949">S-adenosyl-L-methionine</keyword>
<dbReference type="InterPro" id="IPR049560">
    <property type="entry name" value="MeTrfase_RsmB-F_NOP2_cat"/>
</dbReference>
<evidence type="ECO:0000256" key="6">
    <source>
        <dbReference type="PROSITE-ProRule" id="PRU01023"/>
    </source>
</evidence>
<dbReference type="Proteomes" id="UP000600865">
    <property type="component" value="Unassembled WGS sequence"/>
</dbReference>
<dbReference type="RefSeq" id="WP_189581201.1">
    <property type="nucleotide sequence ID" value="NZ_BMYV01000001.1"/>
</dbReference>
<dbReference type="InterPro" id="IPR029063">
    <property type="entry name" value="SAM-dependent_MTases_sf"/>
</dbReference>
<keyword evidence="2 6" id="KW-0489">Methyltransferase</keyword>
<dbReference type="Gene3D" id="3.40.50.150">
    <property type="entry name" value="Vaccinia Virus protein VP39"/>
    <property type="match status" value="1"/>
</dbReference>
<proteinExistence type="inferred from homology"/>
<feature type="binding site" evidence="6">
    <location>
        <position position="304"/>
    </location>
    <ligand>
        <name>S-adenosyl-L-methionine</name>
        <dbReference type="ChEBI" id="CHEBI:59789"/>
    </ligand>
</feature>
<dbReference type="PROSITE" id="PS01153">
    <property type="entry name" value="NOL1_NOP2_SUN"/>
    <property type="match status" value="1"/>
</dbReference>
<evidence type="ECO:0000256" key="5">
    <source>
        <dbReference type="ARBA" id="ARBA00022884"/>
    </source>
</evidence>
<dbReference type="GO" id="GO:0001510">
    <property type="term" value="P:RNA methylation"/>
    <property type="evidence" value="ECO:0007669"/>
    <property type="project" value="InterPro"/>
</dbReference>
<comment type="similarity">
    <text evidence="1 6">Belongs to the class I-like SAM-binding methyltransferase superfamily. RsmB/NOP family.</text>
</comment>
<evidence type="ECO:0000256" key="3">
    <source>
        <dbReference type="ARBA" id="ARBA00022679"/>
    </source>
</evidence>
<dbReference type="InterPro" id="IPR001678">
    <property type="entry name" value="MeTrfase_RsmB-F_NOP2_dom"/>
</dbReference>
<reference evidence="8 9" key="1">
    <citation type="journal article" date="2014" name="Int. J. Syst. Evol. Microbiol.">
        <title>Complete genome sequence of Corynebacterium casei LMG S-19264T (=DSM 44701T), isolated from a smear-ripened cheese.</title>
        <authorList>
            <consortium name="US DOE Joint Genome Institute (JGI-PGF)"/>
            <person name="Walter F."/>
            <person name="Albersmeier A."/>
            <person name="Kalinowski J."/>
            <person name="Ruckert C."/>
        </authorList>
    </citation>
    <scope>NUCLEOTIDE SEQUENCE [LARGE SCALE GENOMIC DNA]</scope>
    <source>
        <strain evidence="8 9">KCTC 23968</strain>
    </source>
</reference>
<dbReference type="SUPFAM" id="SSF53335">
    <property type="entry name" value="S-adenosyl-L-methionine-dependent methyltransferases"/>
    <property type="match status" value="1"/>
</dbReference>
<keyword evidence="3 6" id="KW-0808">Transferase</keyword>
<comment type="caution">
    <text evidence="6">Lacks conserved residue(s) required for the propagation of feature annotation.</text>
</comment>
<gene>
    <name evidence="8" type="ORF">GCM10011309_06430</name>
</gene>
<keyword evidence="5 6" id="KW-0694">RNA-binding</keyword>
<keyword evidence="9" id="KW-1185">Reference proteome</keyword>